<sequence>MRRVPALAAAAFLALLSLDAGQWGPLQAADTAISAAFRGYGERHPDLIAVVRVATDIAVTWLYLAAGAVATLVLHARRRRRDALFTGAVTAVIPILWSLMHLWLHSPRPTGGFVEVHTNGFPSGHTSNAAAAALAAALLLWPRLRPRGRVLLAVLATAFALFVGLTRVMLLAHWPTDVVGGWLLALAVVPPLALLTRLPDRSGAVAR</sequence>
<keyword evidence="1" id="KW-0812">Transmembrane</keyword>
<keyword evidence="1" id="KW-0472">Membrane</keyword>
<evidence type="ECO:0000256" key="2">
    <source>
        <dbReference type="SAM" id="SignalP"/>
    </source>
</evidence>
<dbReference type="InterPro" id="IPR036938">
    <property type="entry name" value="PAP2/HPO_sf"/>
</dbReference>
<feature type="transmembrane region" description="Helical" evidence="1">
    <location>
        <begin position="52"/>
        <end position="76"/>
    </location>
</feature>
<evidence type="ECO:0000259" key="3">
    <source>
        <dbReference type="SMART" id="SM00014"/>
    </source>
</evidence>
<feature type="chain" id="PRO_5035290089" description="Phosphatidic acid phosphatase type 2/haloperoxidase domain-containing protein" evidence="2">
    <location>
        <begin position="29"/>
        <end position="207"/>
    </location>
</feature>
<keyword evidence="5" id="KW-1185">Reference proteome</keyword>
<reference evidence="4" key="1">
    <citation type="submission" date="2021-01" db="EMBL/GenBank/DDBJ databases">
        <title>Whole genome shotgun sequence of Spirilliplanes yamanashiensis NBRC 15828.</title>
        <authorList>
            <person name="Komaki H."/>
            <person name="Tamura T."/>
        </authorList>
    </citation>
    <scope>NUCLEOTIDE SEQUENCE</scope>
    <source>
        <strain evidence="4">NBRC 15828</strain>
    </source>
</reference>
<name>A0A8J3YEB6_9ACTN</name>
<keyword evidence="2" id="KW-0732">Signal</keyword>
<dbReference type="InterPro" id="IPR000326">
    <property type="entry name" value="PAP2/HPO"/>
</dbReference>
<dbReference type="EMBL" id="BOOY01000038">
    <property type="protein sequence ID" value="GIJ06160.1"/>
    <property type="molecule type" value="Genomic_DNA"/>
</dbReference>
<feature type="transmembrane region" description="Helical" evidence="1">
    <location>
        <begin position="178"/>
        <end position="198"/>
    </location>
</feature>
<feature type="domain" description="Phosphatidic acid phosphatase type 2/haloperoxidase" evidence="3">
    <location>
        <begin position="83"/>
        <end position="193"/>
    </location>
</feature>
<dbReference type="AlphaFoldDB" id="A0A8J3YEB6"/>
<feature type="transmembrane region" description="Helical" evidence="1">
    <location>
        <begin position="124"/>
        <end position="141"/>
    </location>
</feature>
<feature type="transmembrane region" description="Helical" evidence="1">
    <location>
        <begin position="150"/>
        <end position="172"/>
    </location>
</feature>
<accession>A0A8J3YEB6</accession>
<dbReference type="SUPFAM" id="SSF48317">
    <property type="entry name" value="Acid phosphatase/Vanadium-dependent haloperoxidase"/>
    <property type="match status" value="1"/>
</dbReference>
<comment type="caution">
    <text evidence="4">The sequence shown here is derived from an EMBL/GenBank/DDBJ whole genome shotgun (WGS) entry which is preliminary data.</text>
</comment>
<keyword evidence="1" id="KW-1133">Transmembrane helix</keyword>
<evidence type="ECO:0000313" key="5">
    <source>
        <dbReference type="Proteomes" id="UP000652013"/>
    </source>
</evidence>
<dbReference type="CDD" id="cd03392">
    <property type="entry name" value="PAP2_like_2"/>
    <property type="match status" value="1"/>
</dbReference>
<evidence type="ECO:0000313" key="4">
    <source>
        <dbReference type="EMBL" id="GIJ06160.1"/>
    </source>
</evidence>
<dbReference type="Proteomes" id="UP000652013">
    <property type="component" value="Unassembled WGS sequence"/>
</dbReference>
<gene>
    <name evidence="4" type="ORF">Sya03_55120</name>
</gene>
<proteinExistence type="predicted"/>
<dbReference type="Pfam" id="PF01569">
    <property type="entry name" value="PAP2"/>
    <property type="match status" value="1"/>
</dbReference>
<feature type="signal peptide" evidence="2">
    <location>
        <begin position="1"/>
        <end position="28"/>
    </location>
</feature>
<dbReference type="PANTHER" id="PTHR14969:SF13">
    <property type="entry name" value="AT30094P"/>
    <property type="match status" value="1"/>
</dbReference>
<evidence type="ECO:0000256" key="1">
    <source>
        <dbReference type="SAM" id="Phobius"/>
    </source>
</evidence>
<dbReference type="SMART" id="SM00014">
    <property type="entry name" value="acidPPc"/>
    <property type="match status" value="1"/>
</dbReference>
<dbReference type="PANTHER" id="PTHR14969">
    <property type="entry name" value="SPHINGOSINE-1-PHOSPHATE PHOSPHOHYDROLASE"/>
    <property type="match status" value="1"/>
</dbReference>
<organism evidence="4 5">
    <name type="scientific">Spirilliplanes yamanashiensis</name>
    <dbReference type="NCBI Taxonomy" id="42233"/>
    <lineage>
        <taxon>Bacteria</taxon>
        <taxon>Bacillati</taxon>
        <taxon>Actinomycetota</taxon>
        <taxon>Actinomycetes</taxon>
        <taxon>Micromonosporales</taxon>
        <taxon>Micromonosporaceae</taxon>
        <taxon>Spirilliplanes</taxon>
    </lineage>
</organism>
<protein>
    <recommendedName>
        <fullName evidence="3">Phosphatidic acid phosphatase type 2/haloperoxidase domain-containing protein</fullName>
    </recommendedName>
</protein>
<dbReference type="Gene3D" id="1.20.144.10">
    <property type="entry name" value="Phosphatidic acid phosphatase type 2/haloperoxidase"/>
    <property type="match status" value="1"/>
</dbReference>
<feature type="transmembrane region" description="Helical" evidence="1">
    <location>
        <begin position="83"/>
        <end position="104"/>
    </location>
</feature>